<accession>A0A3N0VDW4</accession>
<reference evidence="1 2" key="1">
    <citation type="submission" date="2018-10" db="EMBL/GenBank/DDBJ databases">
        <authorList>
            <person name="Chen W.-M."/>
        </authorList>
    </citation>
    <scope>NUCLEOTIDE SEQUENCE [LARGE SCALE GENOMIC DNA]</scope>
    <source>
        <strain evidence="1 2">THS-13</strain>
    </source>
</reference>
<organism evidence="1 2">
    <name type="scientific">Stagnimonas aquatica</name>
    <dbReference type="NCBI Taxonomy" id="2689987"/>
    <lineage>
        <taxon>Bacteria</taxon>
        <taxon>Pseudomonadati</taxon>
        <taxon>Pseudomonadota</taxon>
        <taxon>Gammaproteobacteria</taxon>
        <taxon>Nevskiales</taxon>
        <taxon>Nevskiaceae</taxon>
        <taxon>Stagnimonas</taxon>
    </lineage>
</organism>
<keyword evidence="2" id="KW-1185">Reference proteome</keyword>
<proteinExistence type="predicted"/>
<dbReference type="AlphaFoldDB" id="A0A3N0VDW4"/>
<dbReference type="EMBL" id="RJVO01000003">
    <property type="protein sequence ID" value="ROH90872.1"/>
    <property type="molecule type" value="Genomic_DNA"/>
</dbReference>
<evidence type="ECO:0000313" key="1">
    <source>
        <dbReference type="EMBL" id="ROH90872.1"/>
    </source>
</evidence>
<protein>
    <submittedName>
        <fullName evidence="1">Uncharacterized protein</fullName>
    </submittedName>
</protein>
<comment type="caution">
    <text evidence="1">The sequence shown here is derived from an EMBL/GenBank/DDBJ whole genome shotgun (WGS) entry which is preliminary data.</text>
</comment>
<name>A0A3N0VDW4_9GAMM</name>
<dbReference type="Proteomes" id="UP000282106">
    <property type="component" value="Unassembled WGS sequence"/>
</dbReference>
<sequence length="76" mass="8617">MVVFYTRPLVKARLRIPDSLQNYTVTAIAPLADDPGRFDVEVHFEARTPFGGTTAHRARFQMKRAAVEGEWIVTAR</sequence>
<evidence type="ECO:0000313" key="2">
    <source>
        <dbReference type="Proteomes" id="UP000282106"/>
    </source>
</evidence>
<dbReference type="InParanoid" id="A0A3N0VDW4"/>
<gene>
    <name evidence="1" type="ORF">ED208_07775</name>
</gene>